<accession>A0A437LTP0</accession>
<protein>
    <submittedName>
        <fullName evidence="1">Uncharacterized protein</fullName>
    </submittedName>
</protein>
<dbReference type="AlphaFoldDB" id="A0A437LTP0"/>
<dbReference type="GO" id="GO:0050920">
    <property type="term" value="P:regulation of chemotaxis"/>
    <property type="evidence" value="ECO:0007669"/>
    <property type="project" value="InterPro"/>
</dbReference>
<name>A0A437LTP0_9BURK</name>
<evidence type="ECO:0000313" key="1">
    <source>
        <dbReference type="EMBL" id="RVT88771.1"/>
    </source>
</evidence>
<dbReference type="Proteomes" id="UP000288587">
    <property type="component" value="Unassembled WGS sequence"/>
</dbReference>
<comment type="caution">
    <text evidence="1">The sequence shown here is derived from an EMBL/GenBank/DDBJ whole genome shotgun (WGS) entry which is preliminary data.</text>
</comment>
<dbReference type="EMBL" id="SACM01000001">
    <property type="protein sequence ID" value="RVT88771.1"/>
    <property type="molecule type" value="Genomic_DNA"/>
</dbReference>
<evidence type="ECO:0000313" key="2">
    <source>
        <dbReference type="Proteomes" id="UP000288587"/>
    </source>
</evidence>
<reference evidence="1 2" key="1">
    <citation type="submission" date="2019-01" db="EMBL/GenBank/DDBJ databases">
        <authorList>
            <person name="Chen W.-M."/>
        </authorList>
    </citation>
    <scope>NUCLEOTIDE SEQUENCE [LARGE SCALE GENOMIC DNA]</scope>
    <source>
        <strain evidence="1 2">CCP-18</strain>
    </source>
</reference>
<dbReference type="Pfam" id="PF04344">
    <property type="entry name" value="CheZ"/>
    <property type="match status" value="2"/>
</dbReference>
<proteinExistence type="predicted"/>
<dbReference type="InterPro" id="IPR007439">
    <property type="entry name" value="Chemotax_Pase_CheZ"/>
</dbReference>
<dbReference type="SUPFAM" id="SSF75708">
    <property type="entry name" value="Chemotaxis phosphatase CheZ"/>
    <property type="match status" value="1"/>
</dbReference>
<dbReference type="RefSeq" id="WP_127682225.1">
    <property type="nucleotide sequence ID" value="NZ_SACM01000001.1"/>
</dbReference>
<dbReference type="OrthoDB" id="9773007at2"/>
<sequence length="159" mass="17214">MAESRTNGLTQEALGAIQVAAHELPDACERLLYVKQMTEQAANKVFALIDQLQADTQALRDLAATPNPEALRALADRQQALSTELMLSQEFQDLSGQVINKVVKLLESVERPLHQVLDHAGDGATEAMPLNDGELVGVQTPDKALQQDDVDDLLASLGF</sequence>
<dbReference type="GO" id="GO:0003824">
    <property type="term" value="F:catalytic activity"/>
    <property type="evidence" value="ECO:0007669"/>
    <property type="project" value="InterPro"/>
</dbReference>
<dbReference type="GO" id="GO:0009288">
    <property type="term" value="C:bacterial-type flagellum"/>
    <property type="evidence" value="ECO:0007669"/>
    <property type="project" value="InterPro"/>
</dbReference>
<organism evidence="1 2">
    <name type="scientific">Inhella crocodyli</name>
    <dbReference type="NCBI Taxonomy" id="2499851"/>
    <lineage>
        <taxon>Bacteria</taxon>
        <taxon>Pseudomonadati</taxon>
        <taxon>Pseudomonadota</taxon>
        <taxon>Betaproteobacteria</taxon>
        <taxon>Burkholderiales</taxon>
        <taxon>Sphaerotilaceae</taxon>
        <taxon>Inhella</taxon>
    </lineage>
</organism>
<keyword evidence="2" id="KW-1185">Reference proteome</keyword>
<dbReference type="Gene3D" id="1.10.287.500">
    <property type="entry name" value="Helix hairpin bin"/>
    <property type="match status" value="2"/>
</dbReference>
<gene>
    <name evidence="1" type="ORF">EOD73_07330</name>
</gene>